<dbReference type="Pfam" id="PF04205">
    <property type="entry name" value="FMN_bind"/>
    <property type="match status" value="1"/>
</dbReference>
<evidence type="ECO:0000256" key="3">
    <source>
        <dbReference type="ARBA" id="ARBA00022630"/>
    </source>
</evidence>
<comment type="cofactor">
    <cofactor evidence="6">
        <name>FMN</name>
        <dbReference type="ChEBI" id="CHEBI:58210"/>
    </cofactor>
</comment>
<comment type="function">
    <text evidence="6">Part of a membrane-bound complex that couples electron transfer with translocation of ions across the membrane.</text>
</comment>
<accession>A0A953JEU8</accession>
<comment type="subunit">
    <text evidence="6">The complex is composed of six subunits: RnfA, RnfB, RnfC, RnfD, RnfE and RnfG.</text>
</comment>
<dbReference type="Proteomes" id="UP000705867">
    <property type="component" value="Unassembled WGS sequence"/>
</dbReference>
<evidence type="ECO:0000256" key="5">
    <source>
        <dbReference type="ARBA" id="ARBA00022982"/>
    </source>
</evidence>
<evidence type="ECO:0000259" key="8">
    <source>
        <dbReference type="SMART" id="SM00900"/>
    </source>
</evidence>
<gene>
    <name evidence="6" type="primary">rnfG</name>
    <name evidence="9" type="ORF">K8I29_14495</name>
</gene>
<feature type="transmembrane region" description="Helical" evidence="7">
    <location>
        <begin position="6"/>
        <end position="29"/>
    </location>
</feature>
<evidence type="ECO:0000256" key="7">
    <source>
        <dbReference type="SAM" id="Phobius"/>
    </source>
</evidence>
<evidence type="ECO:0000256" key="1">
    <source>
        <dbReference type="ARBA" id="ARBA00022448"/>
    </source>
</evidence>
<keyword evidence="6 7" id="KW-0812">Transmembrane</keyword>
<dbReference type="GO" id="GO:0005886">
    <property type="term" value="C:plasma membrane"/>
    <property type="evidence" value="ECO:0007669"/>
    <property type="project" value="UniProtKB-SubCell"/>
</dbReference>
<dbReference type="EMBL" id="JAIOIV010000114">
    <property type="protein sequence ID" value="MBZ0157404.1"/>
    <property type="molecule type" value="Genomic_DNA"/>
</dbReference>
<evidence type="ECO:0000313" key="9">
    <source>
        <dbReference type="EMBL" id="MBZ0157404.1"/>
    </source>
</evidence>
<evidence type="ECO:0000256" key="4">
    <source>
        <dbReference type="ARBA" id="ARBA00022643"/>
    </source>
</evidence>
<comment type="similarity">
    <text evidence="6">Belongs to the RnfG family.</text>
</comment>
<feature type="modified residue" description="FMN phosphoryl threonine" evidence="6">
    <location>
        <position position="162"/>
    </location>
</feature>
<reference evidence="9" key="2">
    <citation type="submission" date="2021-08" db="EMBL/GenBank/DDBJ databases">
        <authorList>
            <person name="Dalcin Martins P."/>
        </authorList>
    </citation>
    <scope>NUCLEOTIDE SEQUENCE</scope>
    <source>
        <strain evidence="9">MAG_39</strain>
    </source>
</reference>
<dbReference type="HAMAP" id="MF_00479">
    <property type="entry name" value="RsxG_RnfG"/>
    <property type="match status" value="1"/>
</dbReference>
<dbReference type="GO" id="GO:0022900">
    <property type="term" value="P:electron transport chain"/>
    <property type="evidence" value="ECO:0007669"/>
    <property type="project" value="UniProtKB-UniRule"/>
</dbReference>
<dbReference type="InterPro" id="IPR007329">
    <property type="entry name" value="FMN-bd"/>
</dbReference>
<dbReference type="AlphaFoldDB" id="A0A953JEU8"/>
<dbReference type="PANTHER" id="PTHR36118:SF1">
    <property type="entry name" value="ION-TRANSLOCATING OXIDOREDUCTASE COMPLEX SUBUNIT G"/>
    <property type="match status" value="1"/>
</dbReference>
<keyword evidence="2 6" id="KW-0597">Phosphoprotein</keyword>
<dbReference type="EC" id="7.-.-.-" evidence="6"/>
<keyword evidence="5 6" id="KW-0249">Electron transport</keyword>
<keyword evidence="4 6" id="KW-0288">FMN</keyword>
<dbReference type="NCBIfam" id="TIGR01947">
    <property type="entry name" value="rnfG"/>
    <property type="match status" value="1"/>
</dbReference>
<proteinExistence type="inferred from homology"/>
<organism evidence="9 10">
    <name type="scientific">Candidatus Nitrobium versatile</name>
    <dbReference type="NCBI Taxonomy" id="2884831"/>
    <lineage>
        <taxon>Bacteria</taxon>
        <taxon>Pseudomonadati</taxon>
        <taxon>Nitrospirota</taxon>
        <taxon>Nitrospiria</taxon>
        <taxon>Nitrospirales</taxon>
        <taxon>Nitrospiraceae</taxon>
        <taxon>Candidatus Nitrobium</taxon>
    </lineage>
</organism>
<dbReference type="GO" id="GO:0009055">
    <property type="term" value="F:electron transfer activity"/>
    <property type="evidence" value="ECO:0007669"/>
    <property type="project" value="InterPro"/>
</dbReference>
<dbReference type="PANTHER" id="PTHR36118">
    <property type="entry name" value="ION-TRANSLOCATING OXIDOREDUCTASE COMPLEX SUBUNIT G"/>
    <property type="match status" value="1"/>
</dbReference>
<feature type="domain" description="FMN-binding" evidence="8">
    <location>
        <begin position="92"/>
        <end position="180"/>
    </location>
</feature>
<keyword evidence="6" id="KW-1278">Translocase</keyword>
<dbReference type="InterPro" id="IPR010209">
    <property type="entry name" value="Ion_transpt_RnfG/RsxG"/>
</dbReference>
<protein>
    <recommendedName>
        <fullName evidence="6">Ion-translocating oxidoreductase complex subunit G</fullName>
        <ecNumber evidence="6">7.-.-.-</ecNumber>
    </recommendedName>
    <alternativeName>
        <fullName evidence="6">Rnf electron transport complex subunit G</fullName>
    </alternativeName>
</protein>
<comment type="caution">
    <text evidence="9">The sequence shown here is derived from an EMBL/GenBank/DDBJ whole genome shotgun (WGS) entry which is preliminary data.</text>
</comment>
<name>A0A953JEU8_9BACT</name>
<dbReference type="PIRSF" id="PIRSF006091">
    <property type="entry name" value="E_trnsport_RnfG"/>
    <property type="match status" value="1"/>
</dbReference>
<keyword evidence="6 7" id="KW-0472">Membrane</keyword>
<evidence type="ECO:0000313" key="10">
    <source>
        <dbReference type="Proteomes" id="UP000705867"/>
    </source>
</evidence>
<keyword evidence="1 6" id="KW-0813">Transport</keyword>
<evidence type="ECO:0000256" key="2">
    <source>
        <dbReference type="ARBA" id="ARBA00022553"/>
    </source>
</evidence>
<evidence type="ECO:0000256" key="6">
    <source>
        <dbReference type="HAMAP-Rule" id="MF_00479"/>
    </source>
</evidence>
<keyword evidence="6 7" id="KW-1133">Transmembrane helix</keyword>
<keyword evidence="3 6" id="KW-0285">Flavoprotein</keyword>
<dbReference type="GO" id="GO:0010181">
    <property type="term" value="F:FMN binding"/>
    <property type="evidence" value="ECO:0007669"/>
    <property type="project" value="InterPro"/>
</dbReference>
<dbReference type="SMART" id="SM00900">
    <property type="entry name" value="FMN_bind"/>
    <property type="match status" value="1"/>
</dbReference>
<keyword evidence="6" id="KW-1003">Cell membrane</keyword>
<reference evidence="9" key="1">
    <citation type="journal article" date="2021" name="bioRxiv">
        <title>Unraveling nitrogen, sulfur and carbon metabolic pathways and microbial community transcriptional responses to substrate deprivation and toxicity stresses in a bioreactor mimicking anoxic brackish coastal sediment conditions.</title>
        <authorList>
            <person name="Martins P.D."/>
            <person name="Echeveste M.J."/>
            <person name="Arshad A."/>
            <person name="Kurth J."/>
            <person name="Ouboter H."/>
            <person name="Jetten M.S.M."/>
            <person name="Welte C.U."/>
        </authorList>
    </citation>
    <scope>NUCLEOTIDE SEQUENCE</scope>
    <source>
        <strain evidence="9">MAG_39</strain>
    </source>
</reference>
<sequence>MTGKDIFKVALNLVAVYLIGGLILAAVYAKTSPIMYRNAENAKKQALKELMPEADDIARMGEWTIHDKHAEYYIAKKSGAPIGYIVQSFGKGYSSYINTLVAVDKDFKVQKINILSHAETPGLGDEIEADSFKDQFKGKDVNHLKVLKTDTTEYIQAISGATISTRAVSEDAVKNGVGKLIEVIKGGGADSGAGKHS</sequence>
<comment type="subcellular location">
    <subcellularLocation>
        <location evidence="6">Cell membrane</location>
        <topology evidence="6">Single-pass membrane protein</topology>
    </subcellularLocation>
</comment>